<dbReference type="AlphaFoldDB" id="A0A6M0S9I5"/>
<comment type="caution">
    <text evidence="1">The sequence shown here is derived from an EMBL/GenBank/DDBJ whole genome shotgun (WGS) entry which is preliminary data.</text>
</comment>
<dbReference type="EMBL" id="QZCE01000002">
    <property type="protein sequence ID" value="NEZ65158.1"/>
    <property type="molecule type" value="Genomic_DNA"/>
</dbReference>
<dbReference type="Proteomes" id="UP000473574">
    <property type="component" value="Unassembled WGS sequence"/>
</dbReference>
<reference evidence="1 2" key="1">
    <citation type="journal article" date="2020" name="Microb. Ecol.">
        <title>Ecogenomics of the Marine Benthic Filamentous Cyanobacterium Adonisia.</title>
        <authorList>
            <person name="Walter J.M."/>
            <person name="Coutinho F.H."/>
            <person name="Leomil L."/>
            <person name="Hargreaves P.I."/>
            <person name="Campeao M.E."/>
            <person name="Vieira V.V."/>
            <person name="Silva B.S."/>
            <person name="Fistarol G.O."/>
            <person name="Salomon P.S."/>
            <person name="Sawabe T."/>
            <person name="Mino S."/>
            <person name="Hosokawa M."/>
            <person name="Miyashita H."/>
            <person name="Maruyama F."/>
            <person name="van Verk M.C."/>
            <person name="Dutilh B.E."/>
            <person name="Thompson C.C."/>
            <person name="Thompson F.L."/>
        </authorList>
    </citation>
    <scope>NUCLEOTIDE SEQUENCE [LARGE SCALE GENOMIC DNA]</scope>
    <source>
        <strain evidence="1 2">CCMR0082</strain>
    </source>
</reference>
<dbReference type="InterPro" id="IPR053842">
    <property type="entry name" value="NikA-like"/>
</dbReference>
<dbReference type="Pfam" id="PF21983">
    <property type="entry name" value="NikA-like"/>
    <property type="match status" value="1"/>
</dbReference>
<sequence length="156" mass="17181">MLDSQYRKSSVAVRTATIAMHEQTFTQRDSHDSPDVIVTLRFKAEEIAIINEDVAASGLSRNAYFRQLALEAPVPRKARQRASGEHARVYSQWLGQLGKIGSNLNQLVRQLNVAKKVGDPGMAPSNQELLCVVYKVLSVLQASAQELRASITSKSS</sequence>
<accession>A0A6M0S9I5</accession>
<proteinExistence type="predicted"/>
<name>A0A6M0S9I5_9CYAN</name>
<protein>
    <submittedName>
        <fullName evidence="1">Plasmid mobilization relaxosome protein MobC</fullName>
    </submittedName>
</protein>
<gene>
    <name evidence="1" type="primary">mobC</name>
    <name evidence="1" type="ORF">D0962_20670</name>
</gene>
<evidence type="ECO:0000313" key="2">
    <source>
        <dbReference type="Proteomes" id="UP000473574"/>
    </source>
</evidence>
<dbReference type="RefSeq" id="WP_163666040.1">
    <property type="nucleotide sequence ID" value="NZ_QZCE01000002.1"/>
</dbReference>
<evidence type="ECO:0000313" key="1">
    <source>
        <dbReference type="EMBL" id="NEZ65158.1"/>
    </source>
</evidence>
<organism evidence="1 2">
    <name type="scientific">Adonisia turfae CCMR0082</name>
    <dbReference type="NCBI Taxonomy" id="2304604"/>
    <lineage>
        <taxon>Bacteria</taxon>
        <taxon>Bacillati</taxon>
        <taxon>Cyanobacteriota</taxon>
        <taxon>Adonisia</taxon>
        <taxon>Adonisia turfae</taxon>
    </lineage>
</organism>